<dbReference type="PANTHER" id="PTHR48094:SF12">
    <property type="entry name" value="PARKINSON DISEASE PROTEIN 7 HOMOLOG"/>
    <property type="match status" value="1"/>
</dbReference>
<dbReference type="EMBL" id="MU005772">
    <property type="protein sequence ID" value="KAF2708222.1"/>
    <property type="molecule type" value="Genomic_DNA"/>
</dbReference>
<evidence type="ECO:0000256" key="2">
    <source>
        <dbReference type="ARBA" id="ARBA00048082"/>
    </source>
</evidence>
<name>A0A6G1K6Y7_9PLEO</name>
<dbReference type="Gene3D" id="3.40.50.880">
    <property type="match status" value="1"/>
</dbReference>
<dbReference type="CDD" id="cd03135">
    <property type="entry name" value="GATase1_DJ-1"/>
    <property type="match status" value="1"/>
</dbReference>
<dbReference type="SUPFAM" id="SSF52317">
    <property type="entry name" value="Class I glutamine amidotransferase-like"/>
    <property type="match status" value="1"/>
</dbReference>
<dbReference type="InterPro" id="IPR029062">
    <property type="entry name" value="Class_I_gatase-like"/>
</dbReference>
<feature type="domain" description="DJ-1/PfpI" evidence="3">
    <location>
        <begin position="3"/>
        <end position="176"/>
    </location>
</feature>
<proteinExistence type="predicted"/>
<dbReference type="InterPro" id="IPR006287">
    <property type="entry name" value="DJ-1"/>
</dbReference>
<comment type="catalytic activity">
    <reaction evidence="2">
        <text>methylglyoxal + H2O = (R)-lactate + H(+)</text>
        <dbReference type="Rhea" id="RHEA:27754"/>
        <dbReference type="ChEBI" id="CHEBI:15377"/>
        <dbReference type="ChEBI" id="CHEBI:15378"/>
        <dbReference type="ChEBI" id="CHEBI:16004"/>
        <dbReference type="ChEBI" id="CHEBI:17158"/>
        <dbReference type="EC" id="4.2.1.130"/>
    </reaction>
</comment>
<dbReference type="EC" id="4.2.1.130" evidence="1"/>
<protein>
    <recommendedName>
        <fullName evidence="1">D-lactate dehydratase</fullName>
        <ecNumber evidence="1">4.2.1.130</ecNumber>
    </recommendedName>
</protein>
<dbReference type="InterPro" id="IPR002818">
    <property type="entry name" value="DJ-1/PfpI"/>
</dbReference>
<dbReference type="Pfam" id="PF01965">
    <property type="entry name" value="DJ-1_PfpI"/>
    <property type="match status" value="1"/>
</dbReference>
<evidence type="ECO:0000313" key="5">
    <source>
        <dbReference type="Proteomes" id="UP000799428"/>
    </source>
</evidence>
<accession>A0A6G1K6Y7</accession>
<evidence type="ECO:0000256" key="1">
    <source>
        <dbReference type="ARBA" id="ARBA00013134"/>
    </source>
</evidence>
<dbReference type="NCBIfam" id="TIGR01383">
    <property type="entry name" value="not_thiJ"/>
    <property type="match status" value="1"/>
</dbReference>
<sequence length="195" mass="21058">MPKALILLADGNEEIEFVSAYDVLTRAEFEVKSVGVSLKIEKYARMSRSVRIVPDILLTTSLVETGPKVYDMLVIPGGAMGAATFCANDEVLQLIANFRTKGKWVAAICAATTALVAARNKFGGDKVLVTSHPSVKHKVQEEEGWEYSEDGVVVDGKIITSRGPGFSIAFALKMVELLQGVEKRNAVAGPMMLPE</sequence>
<dbReference type="GO" id="GO:0005739">
    <property type="term" value="C:mitochondrion"/>
    <property type="evidence" value="ECO:0007669"/>
    <property type="project" value="TreeGrafter"/>
</dbReference>
<dbReference type="AlphaFoldDB" id="A0A6G1K6Y7"/>
<organism evidence="4 5">
    <name type="scientific">Pleomassaria siparia CBS 279.74</name>
    <dbReference type="NCBI Taxonomy" id="1314801"/>
    <lineage>
        <taxon>Eukaryota</taxon>
        <taxon>Fungi</taxon>
        <taxon>Dikarya</taxon>
        <taxon>Ascomycota</taxon>
        <taxon>Pezizomycotina</taxon>
        <taxon>Dothideomycetes</taxon>
        <taxon>Pleosporomycetidae</taxon>
        <taxon>Pleosporales</taxon>
        <taxon>Pleomassariaceae</taxon>
        <taxon>Pleomassaria</taxon>
    </lineage>
</organism>
<dbReference type="GO" id="GO:0006979">
    <property type="term" value="P:response to oxidative stress"/>
    <property type="evidence" value="ECO:0007669"/>
    <property type="project" value="TreeGrafter"/>
</dbReference>
<reference evidence="4" key="1">
    <citation type="journal article" date="2020" name="Stud. Mycol.">
        <title>101 Dothideomycetes genomes: a test case for predicting lifestyles and emergence of pathogens.</title>
        <authorList>
            <person name="Haridas S."/>
            <person name="Albert R."/>
            <person name="Binder M."/>
            <person name="Bloem J."/>
            <person name="Labutti K."/>
            <person name="Salamov A."/>
            <person name="Andreopoulos B."/>
            <person name="Baker S."/>
            <person name="Barry K."/>
            <person name="Bills G."/>
            <person name="Bluhm B."/>
            <person name="Cannon C."/>
            <person name="Castanera R."/>
            <person name="Culley D."/>
            <person name="Daum C."/>
            <person name="Ezra D."/>
            <person name="Gonzalez J."/>
            <person name="Henrissat B."/>
            <person name="Kuo A."/>
            <person name="Liang C."/>
            <person name="Lipzen A."/>
            <person name="Lutzoni F."/>
            <person name="Magnuson J."/>
            <person name="Mondo S."/>
            <person name="Nolan M."/>
            <person name="Ohm R."/>
            <person name="Pangilinan J."/>
            <person name="Park H.-J."/>
            <person name="Ramirez L."/>
            <person name="Alfaro M."/>
            <person name="Sun H."/>
            <person name="Tritt A."/>
            <person name="Yoshinaga Y."/>
            <person name="Zwiers L.-H."/>
            <person name="Turgeon B."/>
            <person name="Goodwin S."/>
            <person name="Spatafora J."/>
            <person name="Crous P."/>
            <person name="Grigoriev I."/>
        </authorList>
    </citation>
    <scope>NUCLEOTIDE SEQUENCE</scope>
    <source>
        <strain evidence="4">CBS 279.74</strain>
    </source>
</reference>
<keyword evidence="5" id="KW-1185">Reference proteome</keyword>
<dbReference type="OrthoDB" id="543156at2759"/>
<dbReference type="InterPro" id="IPR050325">
    <property type="entry name" value="Prot/Nucl_acid_deglycase"/>
</dbReference>
<dbReference type="Proteomes" id="UP000799428">
    <property type="component" value="Unassembled WGS sequence"/>
</dbReference>
<evidence type="ECO:0000259" key="3">
    <source>
        <dbReference type="Pfam" id="PF01965"/>
    </source>
</evidence>
<dbReference type="GO" id="GO:0005634">
    <property type="term" value="C:nucleus"/>
    <property type="evidence" value="ECO:0007669"/>
    <property type="project" value="TreeGrafter"/>
</dbReference>
<dbReference type="GO" id="GO:1903189">
    <property type="term" value="P:glyoxal metabolic process"/>
    <property type="evidence" value="ECO:0007669"/>
    <property type="project" value="TreeGrafter"/>
</dbReference>
<dbReference type="GO" id="GO:0019172">
    <property type="term" value="F:glyoxalase III activity"/>
    <property type="evidence" value="ECO:0007669"/>
    <property type="project" value="UniProtKB-EC"/>
</dbReference>
<evidence type="ECO:0000313" key="4">
    <source>
        <dbReference type="EMBL" id="KAF2708222.1"/>
    </source>
</evidence>
<dbReference type="PANTHER" id="PTHR48094">
    <property type="entry name" value="PROTEIN/NUCLEIC ACID DEGLYCASE DJ-1-RELATED"/>
    <property type="match status" value="1"/>
</dbReference>
<gene>
    <name evidence="4" type="ORF">K504DRAFT_456255</name>
</gene>